<dbReference type="GO" id="GO:0006955">
    <property type="term" value="P:immune response"/>
    <property type="evidence" value="ECO:0000318"/>
    <property type="project" value="GO_Central"/>
</dbReference>
<dbReference type="GO" id="GO:0042101">
    <property type="term" value="C:T cell receptor complex"/>
    <property type="evidence" value="ECO:0007669"/>
    <property type="project" value="UniProtKB-KW"/>
</dbReference>
<feature type="signal peptide" evidence="6">
    <location>
        <begin position="1"/>
        <end position="17"/>
    </location>
</feature>
<dbReference type="GeneTree" id="ENSGT00830000128446"/>
<dbReference type="Pfam" id="PF07686">
    <property type="entry name" value="V-set"/>
    <property type="match status" value="1"/>
</dbReference>
<sequence length="118" mass="13069">VLTISLFVLSPFPAMTAEDSVISLQTRVSRKEGESVTLSCSYNSTSEYVYLYWYRQYSDQPPQYILQRGARSYSGSAHTADFAKGHFSSIAERTFTTLTISSPTVGDTALYLCALRAA</sequence>
<dbReference type="InterPro" id="IPR051287">
    <property type="entry name" value="TCR_variable_region"/>
</dbReference>
<keyword evidence="1 6" id="KW-0732">Signal</keyword>
<keyword evidence="5" id="KW-0391">Immunity</keyword>
<protein>
    <recommendedName>
        <fullName evidence="7">Ig-like domain-containing protein</fullName>
    </recommendedName>
</protein>
<dbReference type="AlphaFoldDB" id="W5NMC3"/>
<accession>W5NMC3</accession>
<evidence type="ECO:0000256" key="5">
    <source>
        <dbReference type="ARBA" id="ARBA00043266"/>
    </source>
</evidence>
<dbReference type="HOGENOM" id="CLU_077975_8_1_1"/>
<evidence type="ECO:0000256" key="3">
    <source>
        <dbReference type="ARBA" id="ARBA00023170"/>
    </source>
</evidence>
<keyword evidence="3" id="KW-0675">Receptor</keyword>
<dbReference type="Proteomes" id="UP000018468">
    <property type="component" value="Linkage group LG24"/>
</dbReference>
<dbReference type="InParanoid" id="W5NMC3"/>
<dbReference type="OMA" id="YSANSEY"/>
<keyword evidence="4" id="KW-0393">Immunoglobulin domain</keyword>
<feature type="chain" id="PRO_5004867937" description="Ig-like domain-containing protein" evidence="6">
    <location>
        <begin position="18"/>
        <end position="118"/>
    </location>
</feature>
<dbReference type="InterPro" id="IPR007110">
    <property type="entry name" value="Ig-like_dom"/>
</dbReference>
<reference evidence="8" key="3">
    <citation type="submission" date="2025-09" db="UniProtKB">
        <authorList>
            <consortium name="Ensembl"/>
        </authorList>
    </citation>
    <scope>IDENTIFICATION</scope>
</reference>
<evidence type="ECO:0000256" key="4">
    <source>
        <dbReference type="ARBA" id="ARBA00023319"/>
    </source>
</evidence>
<dbReference type="InterPro" id="IPR013783">
    <property type="entry name" value="Ig-like_fold"/>
</dbReference>
<evidence type="ECO:0000313" key="8">
    <source>
        <dbReference type="Ensembl" id="ENSLOCP00000021782.1"/>
    </source>
</evidence>
<dbReference type="SUPFAM" id="SSF48726">
    <property type="entry name" value="Immunoglobulin"/>
    <property type="match status" value="1"/>
</dbReference>
<reference evidence="9" key="1">
    <citation type="submission" date="2011-12" db="EMBL/GenBank/DDBJ databases">
        <title>The Draft Genome of Lepisosteus oculatus.</title>
        <authorList>
            <consortium name="The Broad Institute Genome Assembly &amp; Analysis Group"/>
            <consortium name="Computational R&amp;D Group"/>
            <consortium name="and Sequencing Platform"/>
            <person name="Di Palma F."/>
            <person name="Alfoldi J."/>
            <person name="Johnson J."/>
            <person name="Berlin A."/>
            <person name="Gnerre S."/>
            <person name="Jaffe D."/>
            <person name="MacCallum I."/>
            <person name="Young S."/>
            <person name="Walker B.J."/>
            <person name="Lander E.S."/>
            <person name="Lindblad-Toh K."/>
        </authorList>
    </citation>
    <scope>NUCLEOTIDE SEQUENCE [LARGE SCALE GENOMIC DNA]</scope>
</reference>
<name>W5NMC3_LEPOC</name>
<dbReference type="eggNOG" id="ENOG502S6PI">
    <property type="taxonomic scope" value="Eukaryota"/>
</dbReference>
<feature type="domain" description="Ig-like" evidence="7">
    <location>
        <begin position="13"/>
        <end position="118"/>
    </location>
</feature>
<evidence type="ECO:0000259" key="7">
    <source>
        <dbReference type="PROSITE" id="PS50835"/>
    </source>
</evidence>
<dbReference type="GO" id="GO:0019814">
    <property type="term" value="C:immunoglobulin complex"/>
    <property type="evidence" value="ECO:0000318"/>
    <property type="project" value="GO_Central"/>
</dbReference>
<dbReference type="PANTHER" id="PTHR19367">
    <property type="entry name" value="T-CELL RECEPTOR ALPHA CHAIN V REGION"/>
    <property type="match status" value="1"/>
</dbReference>
<dbReference type="Gene3D" id="2.60.40.10">
    <property type="entry name" value="Immunoglobulins"/>
    <property type="match status" value="1"/>
</dbReference>
<evidence type="ECO:0000256" key="1">
    <source>
        <dbReference type="ARBA" id="ARBA00022729"/>
    </source>
</evidence>
<reference evidence="8" key="2">
    <citation type="submission" date="2025-08" db="UniProtKB">
        <authorList>
            <consortium name="Ensembl"/>
        </authorList>
    </citation>
    <scope>IDENTIFICATION</scope>
</reference>
<organism evidence="8 9">
    <name type="scientific">Lepisosteus oculatus</name>
    <name type="common">Spotted gar</name>
    <dbReference type="NCBI Taxonomy" id="7918"/>
    <lineage>
        <taxon>Eukaryota</taxon>
        <taxon>Metazoa</taxon>
        <taxon>Chordata</taxon>
        <taxon>Craniata</taxon>
        <taxon>Vertebrata</taxon>
        <taxon>Euteleostomi</taxon>
        <taxon>Actinopterygii</taxon>
        <taxon>Neopterygii</taxon>
        <taxon>Holostei</taxon>
        <taxon>Semionotiformes</taxon>
        <taxon>Lepisosteidae</taxon>
        <taxon>Lepisosteus</taxon>
    </lineage>
</organism>
<dbReference type="PANTHER" id="PTHR19367:SF18">
    <property type="entry name" value="T CELL RECEPTOR ALPHA VARIABLE 16"/>
    <property type="match status" value="1"/>
</dbReference>
<dbReference type="InterPro" id="IPR013106">
    <property type="entry name" value="Ig_V-set"/>
</dbReference>
<dbReference type="InterPro" id="IPR036179">
    <property type="entry name" value="Ig-like_dom_sf"/>
</dbReference>
<dbReference type="Bgee" id="ENSLOCG00000017677">
    <property type="expression patterns" value="Expressed in pharyngeal gill and 2 other cell types or tissues"/>
</dbReference>
<dbReference type="FunFam" id="2.60.40.10:FF:002173">
    <property type="entry name" value="TRADV8 protein"/>
    <property type="match status" value="1"/>
</dbReference>
<evidence type="ECO:0000256" key="6">
    <source>
        <dbReference type="SAM" id="SignalP"/>
    </source>
</evidence>
<keyword evidence="9" id="KW-1185">Reference proteome</keyword>
<keyword evidence="2" id="KW-1064">Adaptive immunity</keyword>
<dbReference type="Ensembl" id="ENSLOCT00000021819.1">
    <property type="protein sequence ID" value="ENSLOCP00000021782.1"/>
    <property type="gene ID" value="ENSLOCG00000017677.1"/>
</dbReference>
<dbReference type="PROSITE" id="PS50835">
    <property type="entry name" value="IG_LIKE"/>
    <property type="match status" value="1"/>
</dbReference>
<evidence type="ECO:0000256" key="2">
    <source>
        <dbReference type="ARBA" id="ARBA00023130"/>
    </source>
</evidence>
<proteinExistence type="predicted"/>
<dbReference type="EMBL" id="AHAT01019609">
    <property type="status" value="NOT_ANNOTATED_CDS"/>
    <property type="molecule type" value="Genomic_DNA"/>
</dbReference>
<dbReference type="STRING" id="7918.ENSLOCP00000021782"/>
<dbReference type="GO" id="GO:0002250">
    <property type="term" value="P:adaptive immune response"/>
    <property type="evidence" value="ECO:0007669"/>
    <property type="project" value="UniProtKB-KW"/>
</dbReference>
<keyword evidence="5" id="KW-1279">T cell receptor</keyword>
<dbReference type="SMART" id="SM00406">
    <property type="entry name" value="IGv"/>
    <property type="match status" value="1"/>
</dbReference>
<evidence type="ECO:0000313" key="9">
    <source>
        <dbReference type="Proteomes" id="UP000018468"/>
    </source>
</evidence>